<evidence type="ECO:0000313" key="2">
    <source>
        <dbReference type="EMBL" id="SAI32870.1"/>
    </source>
</evidence>
<keyword evidence="1 2" id="KW-0812">Transmembrane</keyword>
<keyword evidence="1" id="KW-1133">Transmembrane helix</keyword>
<dbReference type="AlphaFoldDB" id="A0A157PHW0"/>
<gene>
    <name evidence="2" type="primary">prtR2</name>
    <name evidence="2" type="ORF">SAMEA1982600_02666</name>
</gene>
<evidence type="ECO:0000313" key="3">
    <source>
        <dbReference type="Proteomes" id="UP000077037"/>
    </source>
</evidence>
<proteinExistence type="predicted"/>
<accession>A0A157PHW0</accession>
<protein>
    <submittedName>
        <fullName evidence="2">Transmembrane regulator</fullName>
    </submittedName>
</protein>
<evidence type="ECO:0000256" key="1">
    <source>
        <dbReference type="SAM" id="Phobius"/>
    </source>
</evidence>
<dbReference type="EMBL" id="FKBS01000014">
    <property type="protein sequence ID" value="SAI32870.1"/>
    <property type="molecule type" value="Genomic_DNA"/>
</dbReference>
<sequence length="250" mass="26979">MNQVPSEDDLHAYVDGQLDDAAHAAVERYLSRHPERARQVQDWQRDAQRLRAAIAGVPMPRVNPALDPAMIRARRAARTRSWMAIAASLLFCVAIGSLGGWQARGWRMASAVAPMSDAVAAYRLMVVDRTAPVDFAASSQDELQGWLDRNVGLAAKMPDLAPAGFRPVGGRLFATESGAAAMVIYQDAVGRTLSFYVRPPLSAHRLLVAGERTEGGLIARYGSRQGVLYAMVGPADAFSLQGVANALNRP</sequence>
<name>A0A157PHW0_9BORD</name>
<dbReference type="RefSeq" id="WP_066412753.1">
    <property type="nucleotide sequence ID" value="NZ_FKBS01000014.1"/>
</dbReference>
<dbReference type="InterPro" id="IPR041916">
    <property type="entry name" value="Anti_sigma_zinc_sf"/>
</dbReference>
<dbReference type="Gene3D" id="1.10.10.1320">
    <property type="entry name" value="Anti-sigma factor, zinc-finger domain"/>
    <property type="match status" value="1"/>
</dbReference>
<dbReference type="OrthoDB" id="9152892at2"/>
<keyword evidence="1" id="KW-0472">Membrane</keyword>
<organism evidence="2 3">
    <name type="scientific">Bordetella ansorpii</name>
    <dbReference type="NCBI Taxonomy" id="288768"/>
    <lineage>
        <taxon>Bacteria</taxon>
        <taxon>Pseudomonadati</taxon>
        <taxon>Pseudomonadota</taxon>
        <taxon>Betaproteobacteria</taxon>
        <taxon>Burkholderiales</taxon>
        <taxon>Alcaligenaceae</taxon>
        <taxon>Bordetella</taxon>
    </lineage>
</organism>
<reference evidence="2 3" key="1">
    <citation type="submission" date="2016-03" db="EMBL/GenBank/DDBJ databases">
        <authorList>
            <consortium name="Pathogen Informatics"/>
        </authorList>
    </citation>
    <scope>NUCLEOTIDE SEQUENCE [LARGE SCALE GENOMIC DNA]</scope>
    <source>
        <strain evidence="2 3">NCTC13364</strain>
    </source>
</reference>
<feature type="transmembrane region" description="Helical" evidence="1">
    <location>
        <begin position="82"/>
        <end position="101"/>
    </location>
</feature>
<dbReference type="Proteomes" id="UP000077037">
    <property type="component" value="Unassembled WGS sequence"/>
</dbReference>